<keyword evidence="3" id="KW-0418">Kinase</keyword>
<dbReference type="Pfam" id="PF07804">
    <property type="entry name" value="HipA_C"/>
    <property type="match status" value="1"/>
</dbReference>
<evidence type="ECO:0000256" key="1">
    <source>
        <dbReference type="ARBA" id="ARBA00010164"/>
    </source>
</evidence>
<dbReference type="GO" id="GO:0005829">
    <property type="term" value="C:cytosol"/>
    <property type="evidence" value="ECO:0007669"/>
    <property type="project" value="TreeGrafter"/>
</dbReference>
<name>A0A158KLC4_9BURK</name>
<proteinExistence type="inferred from homology"/>
<feature type="domain" description="HipA-like C-terminal" evidence="4">
    <location>
        <begin position="158"/>
        <end position="408"/>
    </location>
</feature>
<dbReference type="PANTHER" id="PTHR37419:SF1">
    <property type="entry name" value="SERINE_THREONINE-PROTEIN KINASE TOXIN HIPA"/>
    <property type="match status" value="1"/>
</dbReference>
<dbReference type="RefSeq" id="WP_061150206.1">
    <property type="nucleotide sequence ID" value="NZ_FCOM02000037.1"/>
</dbReference>
<dbReference type="InterPro" id="IPR017508">
    <property type="entry name" value="HipA_N1"/>
</dbReference>
<reference evidence="6" key="1">
    <citation type="submission" date="2016-01" db="EMBL/GenBank/DDBJ databases">
        <authorList>
            <person name="Peeters C."/>
        </authorList>
    </citation>
    <scope>NUCLEOTIDE SEQUENCE [LARGE SCALE GENOMIC DNA]</scope>
    <source>
        <strain evidence="6">LMG 29317</strain>
    </source>
</reference>
<dbReference type="InterPro" id="IPR012893">
    <property type="entry name" value="HipA-like_C"/>
</dbReference>
<dbReference type="InterPro" id="IPR052028">
    <property type="entry name" value="HipA_Ser/Thr_kinase"/>
</dbReference>
<dbReference type="PANTHER" id="PTHR37419">
    <property type="entry name" value="SERINE/THREONINE-PROTEIN KINASE TOXIN HIPA"/>
    <property type="match status" value="1"/>
</dbReference>
<comment type="caution">
    <text evidence="6">The sequence shown here is derived from an EMBL/GenBank/DDBJ whole genome shotgun (WGS) entry which is preliminary data.</text>
</comment>
<evidence type="ECO:0000313" key="7">
    <source>
        <dbReference type="Proteomes" id="UP000055019"/>
    </source>
</evidence>
<evidence type="ECO:0000256" key="3">
    <source>
        <dbReference type="ARBA" id="ARBA00022777"/>
    </source>
</evidence>
<evidence type="ECO:0000313" key="6">
    <source>
        <dbReference type="EMBL" id="SAL81370.1"/>
    </source>
</evidence>
<dbReference type="OrthoDB" id="9805913at2"/>
<protein>
    <submittedName>
        <fullName evidence="6">Toxin HipA</fullName>
    </submittedName>
</protein>
<evidence type="ECO:0000259" key="5">
    <source>
        <dbReference type="Pfam" id="PF13657"/>
    </source>
</evidence>
<evidence type="ECO:0000256" key="2">
    <source>
        <dbReference type="ARBA" id="ARBA00022679"/>
    </source>
</evidence>
<dbReference type="Proteomes" id="UP000055019">
    <property type="component" value="Unassembled WGS sequence"/>
</dbReference>
<organism evidence="6 7">
    <name type="scientific">Caballeronia arvi</name>
    <dbReference type="NCBI Taxonomy" id="1777135"/>
    <lineage>
        <taxon>Bacteria</taxon>
        <taxon>Pseudomonadati</taxon>
        <taxon>Pseudomonadota</taxon>
        <taxon>Betaproteobacteria</taxon>
        <taxon>Burkholderiales</taxon>
        <taxon>Burkholderiaceae</taxon>
        <taxon>Caballeronia</taxon>
    </lineage>
</organism>
<evidence type="ECO:0000259" key="4">
    <source>
        <dbReference type="Pfam" id="PF07804"/>
    </source>
</evidence>
<dbReference type="NCBIfam" id="TIGR03071">
    <property type="entry name" value="couple_hipA"/>
    <property type="match status" value="1"/>
</dbReference>
<dbReference type="AlphaFoldDB" id="A0A158KLC4"/>
<dbReference type="EMBL" id="FCOM02000037">
    <property type="protein sequence ID" value="SAL81370.1"/>
    <property type="molecule type" value="Genomic_DNA"/>
</dbReference>
<dbReference type="CDD" id="cd17808">
    <property type="entry name" value="HipA_Ec_like"/>
    <property type="match status" value="1"/>
</dbReference>
<keyword evidence="2" id="KW-0808">Transferase</keyword>
<feature type="domain" description="HipA N-terminal subdomain 1" evidence="5">
    <location>
        <begin position="11"/>
        <end position="112"/>
    </location>
</feature>
<dbReference type="Pfam" id="PF13657">
    <property type="entry name" value="Couple_hipA"/>
    <property type="match status" value="1"/>
</dbReference>
<dbReference type="GO" id="GO:0004674">
    <property type="term" value="F:protein serine/threonine kinase activity"/>
    <property type="evidence" value="ECO:0007669"/>
    <property type="project" value="TreeGrafter"/>
</dbReference>
<comment type="similarity">
    <text evidence="1">Belongs to the HipA Ser/Thr kinase family.</text>
</comment>
<sequence>MAGRQPHARSLSVWANGRRVALWRLPARGTAELIYDDAWVGSDEARPLSLSLPIQLDGAPLKGDAVMNYFDNLLPDSEAIRRRIAQRFQTDSLDAFDLLQAIGRDCVGAVQLLAEDESPAGVGTIEGTPLTDQDVAHLLGQVAGGPPFGTDDDDDFRISLAGAQEKTALLRHDGRWLKPHGATPTTHILKLPLGLVGNRRADLTTSVENEWLCMRLLQAFGSPVANVEIATFGERRVLVVERFDRRLHPGGEWILRLPQEDFCQVNALPPHKKYEQDGGPGVIDLARVLQQSSRARGDIETLITSQILFWLLAAPDGHAKNFSIHLLRGGQYRLTPLYDVMSIWPVEGDGANQWSWYKTKLAMAIPGKTRHYALRDIQRRHFNAMALKCGYGESAEPIIERIIGRTPAVIDEVAAQLPGNFPHRVAERIFAGMRKSLAALEAMPAAETSNLLGDQQA</sequence>
<gene>
    <name evidence="6" type="ORF">AWB74_05933</name>
</gene>
<accession>A0A158KLC4</accession>
<keyword evidence="7" id="KW-1185">Reference proteome</keyword>